<keyword evidence="8" id="KW-1185">Reference proteome</keyword>
<dbReference type="STRING" id="578462.A0A0L0S6I3"/>
<evidence type="ECO:0000313" key="8">
    <source>
        <dbReference type="Proteomes" id="UP000054350"/>
    </source>
</evidence>
<evidence type="ECO:0000256" key="4">
    <source>
        <dbReference type="ARBA" id="ARBA00023242"/>
    </source>
</evidence>
<dbReference type="SUPFAM" id="SSF48019">
    <property type="entry name" value="post-AAA+ oligomerization domain-like"/>
    <property type="match status" value="1"/>
</dbReference>
<dbReference type="FunFam" id="3.40.50.300:FF:000136">
    <property type="entry name" value="Replication factor C subunit 5"/>
    <property type="match status" value="1"/>
</dbReference>
<accession>A0A0L0S6I3</accession>
<dbReference type="GO" id="GO:0003689">
    <property type="term" value="F:DNA clamp loader activity"/>
    <property type="evidence" value="ECO:0007669"/>
    <property type="project" value="TreeGrafter"/>
</dbReference>
<comment type="subcellular location">
    <subcellularLocation>
        <location evidence="1">Nucleus</location>
    </subcellularLocation>
</comment>
<feature type="domain" description="AAA+ ATPase" evidence="6">
    <location>
        <begin position="34"/>
        <end position="189"/>
    </location>
</feature>
<dbReference type="EMBL" id="GG745332">
    <property type="protein sequence ID" value="KNE58122.1"/>
    <property type="molecule type" value="Genomic_DNA"/>
</dbReference>
<dbReference type="FunFam" id="1.20.272.10:FF:000002">
    <property type="entry name" value="Replication factor C subunit 3"/>
    <property type="match status" value="1"/>
</dbReference>
<dbReference type="GO" id="GO:0005663">
    <property type="term" value="C:DNA replication factor C complex"/>
    <property type="evidence" value="ECO:0007669"/>
    <property type="project" value="TreeGrafter"/>
</dbReference>
<dbReference type="GO" id="GO:0006271">
    <property type="term" value="P:DNA strand elongation involved in DNA replication"/>
    <property type="evidence" value="ECO:0007669"/>
    <property type="project" value="UniProtKB-ARBA"/>
</dbReference>
<dbReference type="VEuPathDB" id="FungiDB:AMAG_04940"/>
<dbReference type="FunFam" id="1.10.8.60:FF:000030">
    <property type="entry name" value="replication factor C subunit 3"/>
    <property type="match status" value="1"/>
</dbReference>
<evidence type="ECO:0000313" key="7">
    <source>
        <dbReference type="EMBL" id="KNE58122.1"/>
    </source>
</evidence>
<dbReference type="InterPro" id="IPR027417">
    <property type="entry name" value="P-loop_NTPase"/>
</dbReference>
<dbReference type="Gene3D" id="1.10.8.60">
    <property type="match status" value="1"/>
</dbReference>
<dbReference type="Gene3D" id="1.20.272.10">
    <property type="match status" value="1"/>
</dbReference>
<evidence type="ECO:0000256" key="3">
    <source>
        <dbReference type="ARBA" id="ARBA00022705"/>
    </source>
</evidence>
<dbReference type="OMA" id="LKADIMH"/>
<dbReference type="InterPro" id="IPR003593">
    <property type="entry name" value="AAA+_ATPase"/>
</dbReference>
<proteinExistence type="inferred from homology"/>
<dbReference type="AlphaFoldDB" id="A0A0L0S6I3"/>
<dbReference type="Gene3D" id="3.40.50.300">
    <property type="entry name" value="P-loop containing nucleotide triphosphate hydrolases"/>
    <property type="match status" value="1"/>
</dbReference>
<dbReference type="GO" id="GO:0031390">
    <property type="term" value="C:Ctf18 RFC-like complex"/>
    <property type="evidence" value="ECO:0007669"/>
    <property type="project" value="TreeGrafter"/>
</dbReference>
<gene>
    <name evidence="7" type="ORF">AMAG_04940</name>
</gene>
<dbReference type="GO" id="GO:0031391">
    <property type="term" value="C:Elg1 RFC-like complex"/>
    <property type="evidence" value="ECO:0007669"/>
    <property type="project" value="TreeGrafter"/>
</dbReference>
<evidence type="ECO:0000256" key="5">
    <source>
        <dbReference type="ARBA" id="ARBA00070185"/>
    </source>
</evidence>
<sequence length="356" mass="39695">MALWADKHRPTSLASLDYHADLGQHLERLANEGDFPHCLVYGPDGAGKKTRIMATLRALYGPGVEKIKIEQRTITASTRKIEVNLIVSNYHIEINPVEAGIQDRLIVQELIKELAQTQNIDAAAAKRFKVVIISEADSLTLPAQHALRRTMEKYMANLRVIMCCNSTSKIIPAIQSRCLLVRVAAPSHDEISTILRDIARKEGFTVAPEVAAKIAAESKRNLRRAILMLEALYVTNGSPSTITAHADLSGIEYDWEVYIADTATMIIQEQSADRLGQVRTRLYELLAHCIPPNVVMRTLAKAIADRVQEPMRPDILVMAAHYEHSMCIGSKPIFHLEAFVAKAMAAYKRFCVEMVM</sequence>
<dbReference type="InterPro" id="IPR008921">
    <property type="entry name" value="DNA_pol3_clamp-load_cplx_C"/>
</dbReference>
<keyword evidence="4" id="KW-0539">Nucleus</keyword>
<dbReference type="Pfam" id="PF21960">
    <property type="entry name" value="RCF1-5-like_lid"/>
    <property type="match status" value="1"/>
</dbReference>
<dbReference type="PANTHER" id="PTHR11669">
    <property type="entry name" value="REPLICATION FACTOR C / DNA POLYMERASE III GAMMA-TAU SUBUNIT"/>
    <property type="match status" value="1"/>
</dbReference>
<evidence type="ECO:0000256" key="2">
    <source>
        <dbReference type="ARBA" id="ARBA00005378"/>
    </source>
</evidence>
<dbReference type="Proteomes" id="UP000054350">
    <property type="component" value="Unassembled WGS sequence"/>
</dbReference>
<keyword evidence="3" id="KW-0235">DNA replication</keyword>
<dbReference type="Pfam" id="PF13177">
    <property type="entry name" value="DNA_pol3_delta2"/>
    <property type="match status" value="1"/>
</dbReference>
<dbReference type="CDD" id="cd00009">
    <property type="entry name" value="AAA"/>
    <property type="match status" value="1"/>
</dbReference>
<name>A0A0L0S6I3_ALLM3</name>
<dbReference type="OrthoDB" id="761538at2759"/>
<dbReference type="eggNOG" id="KOG2035">
    <property type="taxonomic scope" value="Eukaryota"/>
</dbReference>
<reference evidence="7 8" key="1">
    <citation type="submission" date="2009-11" db="EMBL/GenBank/DDBJ databases">
        <title>Annotation of Allomyces macrogynus ATCC 38327.</title>
        <authorList>
            <consortium name="The Broad Institute Genome Sequencing Platform"/>
            <person name="Russ C."/>
            <person name="Cuomo C."/>
            <person name="Burger G."/>
            <person name="Gray M.W."/>
            <person name="Holland P.W.H."/>
            <person name="King N."/>
            <person name="Lang F.B.F."/>
            <person name="Roger A.J."/>
            <person name="Ruiz-Trillo I."/>
            <person name="Young S.K."/>
            <person name="Zeng Q."/>
            <person name="Gargeya S."/>
            <person name="Fitzgerald M."/>
            <person name="Haas B."/>
            <person name="Abouelleil A."/>
            <person name="Alvarado L."/>
            <person name="Arachchi H.M."/>
            <person name="Berlin A."/>
            <person name="Chapman S.B."/>
            <person name="Gearin G."/>
            <person name="Goldberg J."/>
            <person name="Griggs A."/>
            <person name="Gujja S."/>
            <person name="Hansen M."/>
            <person name="Heiman D."/>
            <person name="Howarth C."/>
            <person name="Larimer J."/>
            <person name="Lui A."/>
            <person name="MacDonald P.J.P."/>
            <person name="McCowen C."/>
            <person name="Montmayeur A."/>
            <person name="Murphy C."/>
            <person name="Neiman D."/>
            <person name="Pearson M."/>
            <person name="Priest M."/>
            <person name="Roberts A."/>
            <person name="Saif S."/>
            <person name="Shea T."/>
            <person name="Sisk P."/>
            <person name="Stolte C."/>
            <person name="Sykes S."/>
            <person name="Wortman J."/>
            <person name="Nusbaum C."/>
            <person name="Birren B."/>
        </authorList>
    </citation>
    <scope>NUCLEOTIDE SEQUENCE [LARGE SCALE GENOMIC DNA]</scope>
    <source>
        <strain evidence="7 8">ATCC 38327</strain>
    </source>
</reference>
<dbReference type="GO" id="GO:0006281">
    <property type="term" value="P:DNA repair"/>
    <property type="evidence" value="ECO:0007669"/>
    <property type="project" value="UniProtKB-ARBA"/>
</dbReference>
<dbReference type="SUPFAM" id="SSF52540">
    <property type="entry name" value="P-loop containing nucleoside triphosphate hydrolases"/>
    <property type="match status" value="1"/>
</dbReference>
<dbReference type="GO" id="GO:0031389">
    <property type="term" value="C:Rad17 RFC-like complex"/>
    <property type="evidence" value="ECO:0007669"/>
    <property type="project" value="TreeGrafter"/>
</dbReference>
<reference evidence="8" key="2">
    <citation type="submission" date="2009-11" db="EMBL/GenBank/DDBJ databases">
        <title>The Genome Sequence of Allomyces macrogynus strain ATCC 38327.</title>
        <authorList>
            <consortium name="The Broad Institute Genome Sequencing Platform"/>
            <person name="Russ C."/>
            <person name="Cuomo C."/>
            <person name="Shea T."/>
            <person name="Young S.K."/>
            <person name="Zeng Q."/>
            <person name="Koehrsen M."/>
            <person name="Haas B."/>
            <person name="Borodovsky M."/>
            <person name="Guigo R."/>
            <person name="Alvarado L."/>
            <person name="Berlin A."/>
            <person name="Borenstein D."/>
            <person name="Chen Z."/>
            <person name="Engels R."/>
            <person name="Freedman E."/>
            <person name="Gellesch M."/>
            <person name="Goldberg J."/>
            <person name="Griggs A."/>
            <person name="Gujja S."/>
            <person name="Heiman D."/>
            <person name="Hepburn T."/>
            <person name="Howarth C."/>
            <person name="Jen D."/>
            <person name="Larson L."/>
            <person name="Lewis B."/>
            <person name="Mehta T."/>
            <person name="Park D."/>
            <person name="Pearson M."/>
            <person name="Roberts A."/>
            <person name="Saif S."/>
            <person name="Shenoy N."/>
            <person name="Sisk P."/>
            <person name="Stolte C."/>
            <person name="Sykes S."/>
            <person name="Walk T."/>
            <person name="White J."/>
            <person name="Yandava C."/>
            <person name="Burger G."/>
            <person name="Gray M.W."/>
            <person name="Holland P.W.H."/>
            <person name="King N."/>
            <person name="Lang F.B.F."/>
            <person name="Roger A.J."/>
            <person name="Ruiz-Trillo I."/>
            <person name="Lander E."/>
            <person name="Nusbaum C."/>
        </authorList>
    </citation>
    <scope>NUCLEOTIDE SEQUENCE [LARGE SCALE GENOMIC DNA]</scope>
    <source>
        <strain evidence="8">ATCC 38327</strain>
    </source>
</reference>
<dbReference type="GO" id="GO:0003677">
    <property type="term" value="F:DNA binding"/>
    <property type="evidence" value="ECO:0007669"/>
    <property type="project" value="InterPro"/>
</dbReference>
<evidence type="ECO:0000256" key="1">
    <source>
        <dbReference type="ARBA" id="ARBA00004123"/>
    </source>
</evidence>
<dbReference type="Pfam" id="PF22534">
    <property type="entry name" value="RFC_C"/>
    <property type="match status" value="1"/>
</dbReference>
<dbReference type="InterPro" id="IPR050238">
    <property type="entry name" value="DNA_Rep/Repair_Clamp_Loader"/>
</dbReference>
<dbReference type="SMART" id="SM00382">
    <property type="entry name" value="AAA"/>
    <property type="match status" value="1"/>
</dbReference>
<organism evidence="7 8">
    <name type="scientific">Allomyces macrogynus (strain ATCC 38327)</name>
    <name type="common">Allomyces javanicus var. macrogynus</name>
    <dbReference type="NCBI Taxonomy" id="578462"/>
    <lineage>
        <taxon>Eukaryota</taxon>
        <taxon>Fungi</taxon>
        <taxon>Fungi incertae sedis</taxon>
        <taxon>Blastocladiomycota</taxon>
        <taxon>Blastocladiomycetes</taxon>
        <taxon>Blastocladiales</taxon>
        <taxon>Blastocladiaceae</taxon>
        <taxon>Allomyces</taxon>
    </lineage>
</organism>
<comment type="similarity">
    <text evidence="2">Belongs to the activator 1 small subunits family.</text>
</comment>
<evidence type="ECO:0000259" key="6">
    <source>
        <dbReference type="SMART" id="SM00382"/>
    </source>
</evidence>
<protein>
    <recommendedName>
        <fullName evidence="5">Replication factor C subunit 5</fullName>
    </recommendedName>
</protein>
<dbReference type="PANTHER" id="PTHR11669:SF1">
    <property type="entry name" value="REPLICATION FACTOR C SUBUNIT 3"/>
    <property type="match status" value="1"/>
</dbReference>